<accession>A0A3P8LBG9</accession>
<keyword evidence="1" id="KW-0472">Membrane</keyword>
<feature type="transmembrane region" description="Helical" evidence="1">
    <location>
        <begin position="71"/>
        <end position="95"/>
    </location>
</feature>
<dbReference type="EMBL" id="UZVY01000001">
    <property type="protein sequence ID" value="VDR42441.1"/>
    <property type="molecule type" value="Genomic_DNA"/>
</dbReference>
<dbReference type="EMBL" id="CP101806">
    <property type="protein sequence ID" value="UUD34746.1"/>
    <property type="molecule type" value="Genomic_DNA"/>
</dbReference>
<keyword evidence="7" id="KW-1185">Reference proteome</keyword>
<evidence type="ECO:0000313" key="2">
    <source>
        <dbReference type="EMBL" id="UUD34746.1"/>
    </source>
</evidence>
<evidence type="ECO:0000313" key="3">
    <source>
        <dbReference type="EMBL" id="VDR41526.1"/>
    </source>
</evidence>
<evidence type="ECO:0000313" key="4">
    <source>
        <dbReference type="EMBL" id="VDR42441.1"/>
    </source>
</evidence>
<name>A0A3P8LBG9_9BACT</name>
<dbReference type="Proteomes" id="UP001058569">
    <property type="component" value="Chromosome"/>
</dbReference>
<proteinExistence type="predicted"/>
<evidence type="ECO:0000256" key="1">
    <source>
        <dbReference type="SAM" id="Phobius"/>
    </source>
</evidence>
<keyword evidence="1" id="KW-1133">Transmembrane helix</keyword>
<keyword evidence="1" id="KW-0812">Transmembrane</keyword>
<evidence type="ECO:0000313" key="5">
    <source>
        <dbReference type="EMBL" id="VDR42463.1"/>
    </source>
</evidence>
<reference evidence="4 6" key="1">
    <citation type="submission" date="2018-12" db="EMBL/GenBank/DDBJ databases">
        <authorList>
            <consortium name="Pathogen Informatics"/>
        </authorList>
    </citation>
    <scope>NUCLEOTIDE SEQUENCE [LARGE SCALE GENOMIC DNA]</scope>
    <source>
        <strain evidence="4 6">NCTC10126</strain>
    </source>
</reference>
<evidence type="ECO:0000313" key="7">
    <source>
        <dbReference type="Proteomes" id="UP001058569"/>
    </source>
</evidence>
<sequence length="100" mass="11353">MAIIDRDPATCAERIQKRRELLQKLYDENAAELANPALIEEQKPISGECEEFMCLVKKESKIDPKVRRQQLVLRILGASLSITIILLCTLLAVLISRIYS</sequence>
<protein>
    <submittedName>
        <fullName evidence="4">Uncharacterized protein</fullName>
    </submittedName>
</protein>
<dbReference type="Proteomes" id="UP000280036">
    <property type="component" value="Unassembled WGS sequence"/>
</dbReference>
<dbReference type="OrthoDB" id="401304at2"/>
<dbReference type="AlphaFoldDB" id="A0A3P8LBG9"/>
<organism evidence="4 6">
    <name type="scientific">Mycoplasmopsis caviae</name>
    <dbReference type="NCBI Taxonomy" id="55603"/>
    <lineage>
        <taxon>Bacteria</taxon>
        <taxon>Bacillati</taxon>
        <taxon>Mycoplasmatota</taxon>
        <taxon>Mycoplasmoidales</taxon>
        <taxon>Metamycoplasmataceae</taxon>
        <taxon>Mycoplasmopsis</taxon>
    </lineage>
</organism>
<dbReference type="RefSeq" id="WP_126117821.1">
    <property type="nucleotide sequence ID" value="NZ_CP101806.1"/>
</dbReference>
<dbReference type="EMBL" id="UZVY01000002">
    <property type="protein sequence ID" value="VDR42463.1"/>
    <property type="molecule type" value="Genomic_DNA"/>
</dbReference>
<reference evidence="2" key="2">
    <citation type="submission" date="2022-07" db="EMBL/GenBank/DDBJ databases">
        <title>Complete genome of Mycoplasma caviae type strain G122.</title>
        <authorList>
            <person name="Spergser J."/>
        </authorList>
    </citation>
    <scope>NUCLEOTIDE SEQUENCE</scope>
    <source>
        <strain evidence="2">G122</strain>
    </source>
</reference>
<dbReference type="EMBL" id="UZVY01000001">
    <property type="protein sequence ID" value="VDR41526.1"/>
    <property type="molecule type" value="Genomic_DNA"/>
</dbReference>
<gene>
    <name evidence="3" type="ORF">NCTC10126_00002</name>
    <name evidence="4" type="ORF">NCTC10126_00964</name>
    <name evidence="5" type="ORF">NCTC10126_00986</name>
    <name evidence="2" type="ORF">NPA07_02890</name>
</gene>
<evidence type="ECO:0000313" key="6">
    <source>
        <dbReference type="Proteomes" id="UP000280036"/>
    </source>
</evidence>